<reference evidence="2" key="1">
    <citation type="submission" date="2022-03" db="EMBL/GenBank/DDBJ databases">
        <authorList>
            <person name="Alioto T."/>
            <person name="Alioto T."/>
            <person name="Gomez Garrido J."/>
        </authorList>
    </citation>
    <scope>NUCLEOTIDE SEQUENCE</scope>
</reference>
<gene>
    <name evidence="2" type="ORF">PECUL_23A000270</name>
</gene>
<feature type="non-terminal residue" evidence="2">
    <location>
        <position position="57"/>
    </location>
</feature>
<name>A0AAD1RS44_PELCU</name>
<keyword evidence="1" id="KW-1133">Transmembrane helix</keyword>
<keyword evidence="1" id="KW-0472">Membrane</keyword>
<evidence type="ECO:0000313" key="2">
    <source>
        <dbReference type="EMBL" id="CAH2275663.1"/>
    </source>
</evidence>
<sequence length="57" mass="6340">MADAEDHTQEQPHLRGVPETVLSADLPLYVCGLLHAYAPVILVDMLLVDRVHRVPKP</sequence>
<proteinExistence type="predicted"/>
<protein>
    <submittedName>
        <fullName evidence="2">Uncharacterized protein</fullName>
    </submittedName>
</protein>
<evidence type="ECO:0000313" key="3">
    <source>
        <dbReference type="Proteomes" id="UP001295444"/>
    </source>
</evidence>
<organism evidence="2 3">
    <name type="scientific">Pelobates cultripes</name>
    <name type="common">Western spadefoot toad</name>
    <dbReference type="NCBI Taxonomy" id="61616"/>
    <lineage>
        <taxon>Eukaryota</taxon>
        <taxon>Metazoa</taxon>
        <taxon>Chordata</taxon>
        <taxon>Craniata</taxon>
        <taxon>Vertebrata</taxon>
        <taxon>Euteleostomi</taxon>
        <taxon>Amphibia</taxon>
        <taxon>Batrachia</taxon>
        <taxon>Anura</taxon>
        <taxon>Pelobatoidea</taxon>
        <taxon>Pelobatidae</taxon>
        <taxon>Pelobates</taxon>
    </lineage>
</organism>
<accession>A0AAD1RS44</accession>
<dbReference type="EMBL" id="OW240914">
    <property type="protein sequence ID" value="CAH2275663.1"/>
    <property type="molecule type" value="Genomic_DNA"/>
</dbReference>
<feature type="transmembrane region" description="Helical" evidence="1">
    <location>
        <begin position="26"/>
        <end position="48"/>
    </location>
</feature>
<keyword evidence="3" id="KW-1185">Reference proteome</keyword>
<dbReference type="Proteomes" id="UP001295444">
    <property type="component" value="Chromosome 03"/>
</dbReference>
<evidence type="ECO:0000256" key="1">
    <source>
        <dbReference type="SAM" id="Phobius"/>
    </source>
</evidence>
<dbReference type="AlphaFoldDB" id="A0AAD1RS44"/>
<keyword evidence="1" id="KW-0812">Transmembrane</keyword>